<dbReference type="InterPro" id="IPR003593">
    <property type="entry name" value="AAA+_ATPase"/>
</dbReference>
<evidence type="ECO:0000256" key="8">
    <source>
        <dbReference type="SAM" id="MobiDB-lite"/>
    </source>
</evidence>
<dbReference type="SMART" id="SM00382">
    <property type="entry name" value="AAA"/>
    <property type="match status" value="1"/>
</dbReference>
<dbReference type="RefSeq" id="WP_075634168.1">
    <property type="nucleotide sequence ID" value="NZ_MKIO01000024.1"/>
</dbReference>
<feature type="domain" description="ABC transporter" evidence="9">
    <location>
        <begin position="5"/>
        <end position="248"/>
    </location>
</feature>
<name>A0A1Q9ALG8_9HYPH</name>
<evidence type="ECO:0000256" key="1">
    <source>
        <dbReference type="ARBA" id="ARBA00005417"/>
    </source>
</evidence>
<evidence type="ECO:0000256" key="3">
    <source>
        <dbReference type="ARBA" id="ARBA00022741"/>
    </source>
</evidence>
<dbReference type="PANTHER" id="PTHR43499:SF1">
    <property type="entry name" value="ABC TRANSPORTER I FAMILY MEMBER 1"/>
    <property type="match status" value="1"/>
</dbReference>
<sequence>MPLCLSIEGLAARRGDAPIFRDLSFRVAGAEVLVVTGANGSGKSTLLRIVAGLLRPEAGRVRITGLDEAGDAQADDPQRRREACHYLGHRNGLKAELTVLDNLAFWRALASVESRKAGLPVEAALDAVGLAALAHLPAGVLSAGQSRRAALARLLVAHRPVWLLDEPTAALDAASDAMVAALILAHVRAGGLAVAATHQPLDLPGALRLAMPARPDLLDETQEGAPDDGFWLDARHGTGGAGDRPRRDAR</sequence>
<keyword evidence="3" id="KW-0547">Nucleotide-binding</keyword>
<keyword evidence="6" id="KW-1278">Translocase</keyword>
<evidence type="ECO:0000256" key="7">
    <source>
        <dbReference type="ARBA" id="ARBA00023136"/>
    </source>
</evidence>
<dbReference type="GO" id="GO:0005524">
    <property type="term" value="F:ATP binding"/>
    <property type="evidence" value="ECO:0007669"/>
    <property type="project" value="UniProtKB-KW"/>
</dbReference>
<keyword evidence="5 10" id="KW-0067">ATP-binding</keyword>
<dbReference type="Proteomes" id="UP000186143">
    <property type="component" value="Unassembled WGS sequence"/>
</dbReference>
<evidence type="ECO:0000256" key="5">
    <source>
        <dbReference type="ARBA" id="ARBA00022840"/>
    </source>
</evidence>
<evidence type="ECO:0000259" key="9">
    <source>
        <dbReference type="PROSITE" id="PS50893"/>
    </source>
</evidence>
<dbReference type="EMBL" id="MKIO01000024">
    <property type="protein sequence ID" value="OLP56089.1"/>
    <property type="molecule type" value="Genomic_DNA"/>
</dbReference>
<dbReference type="Gene3D" id="3.40.50.300">
    <property type="entry name" value="P-loop containing nucleotide triphosphate hydrolases"/>
    <property type="match status" value="1"/>
</dbReference>
<dbReference type="AlphaFoldDB" id="A0A1Q9ALG8"/>
<proteinExistence type="inferred from homology"/>
<dbReference type="PROSITE" id="PS50893">
    <property type="entry name" value="ABC_TRANSPORTER_2"/>
    <property type="match status" value="1"/>
</dbReference>
<accession>A0A1Q9ALG8</accession>
<reference evidence="10 11" key="1">
    <citation type="submission" date="2016-09" db="EMBL/GenBank/DDBJ databases">
        <title>Rhizobium sp. nov., a novel species isolated from the rice rhizosphere.</title>
        <authorList>
            <person name="Zhao J."/>
            <person name="Zhang X."/>
        </authorList>
    </citation>
    <scope>NUCLEOTIDE SEQUENCE [LARGE SCALE GENOMIC DNA]</scope>
    <source>
        <strain evidence="10 11">MH17</strain>
    </source>
</reference>
<dbReference type="InterPro" id="IPR003439">
    <property type="entry name" value="ABC_transporter-like_ATP-bd"/>
</dbReference>
<evidence type="ECO:0000313" key="11">
    <source>
        <dbReference type="Proteomes" id="UP000186143"/>
    </source>
</evidence>
<dbReference type="InterPro" id="IPR005895">
    <property type="entry name" value="ABC_transptr_haem_export_CcmA"/>
</dbReference>
<evidence type="ECO:0000313" key="10">
    <source>
        <dbReference type="EMBL" id="OLP56089.1"/>
    </source>
</evidence>
<keyword evidence="7" id="KW-0472">Membrane</keyword>
<dbReference type="OrthoDB" id="9800654at2"/>
<feature type="region of interest" description="Disordered" evidence="8">
    <location>
        <begin position="218"/>
        <end position="250"/>
    </location>
</feature>
<dbReference type="PANTHER" id="PTHR43499">
    <property type="entry name" value="ABC TRANSPORTER I FAMILY MEMBER 1"/>
    <property type="match status" value="1"/>
</dbReference>
<dbReference type="GO" id="GO:0022857">
    <property type="term" value="F:transmembrane transporter activity"/>
    <property type="evidence" value="ECO:0007669"/>
    <property type="project" value="InterPro"/>
</dbReference>
<protein>
    <submittedName>
        <fullName evidence="10">Heme ABC exporter, ATP-binding protein CcmA</fullName>
    </submittedName>
</protein>
<dbReference type="InterPro" id="IPR027417">
    <property type="entry name" value="P-loop_NTPase"/>
</dbReference>
<evidence type="ECO:0000256" key="4">
    <source>
        <dbReference type="ARBA" id="ARBA00022748"/>
    </source>
</evidence>
<keyword evidence="2" id="KW-0813">Transport</keyword>
<dbReference type="PROSITE" id="PS00211">
    <property type="entry name" value="ABC_TRANSPORTER_1"/>
    <property type="match status" value="1"/>
</dbReference>
<evidence type="ECO:0000256" key="2">
    <source>
        <dbReference type="ARBA" id="ARBA00022448"/>
    </source>
</evidence>
<gene>
    <name evidence="10" type="ORF">BJF92_19970</name>
</gene>
<dbReference type="STRING" id="1672749.BJF92_19970"/>
<dbReference type="NCBIfam" id="TIGR01189">
    <property type="entry name" value="ccmA"/>
    <property type="match status" value="1"/>
</dbReference>
<dbReference type="InterPro" id="IPR017871">
    <property type="entry name" value="ABC_transporter-like_CS"/>
</dbReference>
<dbReference type="GO" id="GO:0017004">
    <property type="term" value="P:cytochrome complex assembly"/>
    <property type="evidence" value="ECO:0007669"/>
    <property type="project" value="UniProtKB-KW"/>
</dbReference>
<dbReference type="SUPFAM" id="SSF52540">
    <property type="entry name" value="P-loop containing nucleoside triphosphate hydrolases"/>
    <property type="match status" value="1"/>
</dbReference>
<dbReference type="Pfam" id="PF00005">
    <property type="entry name" value="ABC_tran"/>
    <property type="match status" value="1"/>
</dbReference>
<evidence type="ECO:0000256" key="6">
    <source>
        <dbReference type="ARBA" id="ARBA00022967"/>
    </source>
</evidence>
<dbReference type="GO" id="GO:0016887">
    <property type="term" value="F:ATP hydrolysis activity"/>
    <property type="evidence" value="ECO:0007669"/>
    <property type="project" value="InterPro"/>
</dbReference>
<comment type="caution">
    <text evidence="10">The sequence shown here is derived from an EMBL/GenBank/DDBJ whole genome shotgun (WGS) entry which is preliminary data.</text>
</comment>
<comment type="similarity">
    <text evidence="1">Belongs to the ABC transporter superfamily.</text>
</comment>
<organism evidence="10 11">
    <name type="scientific">Xaviernesmea rhizosphaerae</name>
    <dbReference type="NCBI Taxonomy" id="1672749"/>
    <lineage>
        <taxon>Bacteria</taxon>
        <taxon>Pseudomonadati</taxon>
        <taxon>Pseudomonadota</taxon>
        <taxon>Alphaproteobacteria</taxon>
        <taxon>Hyphomicrobiales</taxon>
        <taxon>Rhizobiaceae</taxon>
        <taxon>Rhizobium/Agrobacterium group</taxon>
        <taxon>Xaviernesmea</taxon>
    </lineage>
</organism>
<keyword evidence="4" id="KW-0201">Cytochrome c-type biogenesis</keyword>